<proteinExistence type="predicted"/>
<protein>
    <submittedName>
        <fullName evidence="2">Uncharacterized protein</fullName>
    </submittedName>
</protein>
<sequence length="166" mass="19118">METTIISNNFPKEQQKQLNYPCKVRFQSLHSNNINGIIAQPLPKIDSLPQTRWRRFGSLKLISNKNKEQNQQQIRPLAAMSAIALRQQQSVRRLLTTTEEEDEDDDDDDDDEDETSSNSVPLNNTKTASNGFDGRKNLMQGERGKEGKLKLNFYAVIKIQDYKLFM</sequence>
<comment type="caution">
    <text evidence="2">The sequence shown here is derived from an EMBL/GenBank/DDBJ whole genome shotgun (WGS) entry which is preliminary data.</text>
</comment>
<evidence type="ECO:0000313" key="3">
    <source>
        <dbReference type="Proteomes" id="UP000605970"/>
    </source>
</evidence>
<reference evidence="2" key="1">
    <citation type="journal article" date="2020" name="Ecol. Evol.">
        <title>Genome structure and content of the rice root-knot nematode (Meloidogyne graminicola).</title>
        <authorList>
            <person name="Phan N.T."/>
            <person name="Danchin E.G.J."/>
            <person name="Klopp C."/>
            <person name="Perfus-Barbeoch L."/>
            <person name="Kozlowski D.K."/>
            <person name="Koutsovoulos G.D."/>
            <person name="Lopez-Roques C."/>
            <person name="Bouchez O."/>
            <person name="Zahm M."/>
            <person name="Besnard G."/>
            <person name="Bellafiore S."/>
        </authorList>
    </citation>
    <scope>NUCLEOTIDE SEQUENCE</scope>
    <source>
        <strain evidence="2">VN-18</strain>
    </source>
</reference>
<feature type="compositionally biased region" description="Polar residues" evidence="1">
    <location>
        <begin position="116"/>
        <end position="130"/>
    </location>
</feature>
<dbReference type="OrthoDB" id="10490453at2759"/>
<gene>
    <name evidence="2" type="ORF">Mgra_00003459</name>
</gene>
<evidence type="ECO:0000256" key="1">
    <source>
        <dbReference type="SAM" id="MobiDB-lite"/>
    </source>
</evidence>
<keyword evidence="3" id="KW-1185">Reference proteome</keyword>
<feature type="region of interest" description="Disordered" evidence="1">
    <location>
        <begin position="92"/>
        <end position="143"/>
    </location>
</feature>
<name>A0A8S9ZV31_9BILA</name>
<feature type="compositionally biased region" description="Acidic residues" evidence="1">
    <location>
        <begin position="98"/>
        <end position="115"/>
    </location>
</feature>
<dbReference type="AlphaFoldDB" id="A0A8S9ZV31"/>
<dbReference type="EMBL" id="JABEBT010000023">
    <property type="protein sequence ID" value="KAF7637068.1"/>
    <property type="molecule type" value="Genomic_DNA"/>
</dbReference>
<dbReference type="Proteomes" id="UP000605970">
    <property type="component" value="Unassembled WGS sequence"/>
</dbReference>
<accession>A0A8S9ZV31</accession>
<evidence type="ECO:0000313" key="2">
    <source>
        <dbReference type="EMBL" id="KAF7637068.1"/>
    </source>
</evidence>
<organism evidence="2 3">
    <name type="scientific">Meloidogyne graminicola</name>
    <dbReference type="NCBI Taxonomy" id="189291"/>
    <lineage>
        <taxon>Eukaryota</taxon>
        <taxon>Metazoa</taxon>
        <taxon>Ecdysozoa</taxon>
        <taxon>Nematoda</taxon>
        <taxon>Chromadorea</taxon>
        <taxon>Rhabditida</taxon>
        <taxon>Tylenchina</taxon>
        <taxon>Tylenchomorpha</taxon>
        <taxon>Tylenchoidea</taxon>
        <taxon>Meloidogynidae</taxon>
        <taxon>Meloidogyninae</taxon>
        <taxon>Meloidogyne</taxon>
    </lineage>
</organism>